<dbReference type="InterPro" id="IPR014710">
    <property type="entry name" value="RmlC-like_jellyroll"/>
</dbReference>
<keyword evidence="2" id="KW-0238">DNA-binding</keyword>
<dbReference type="EMBL" id="PPTU01000020">
    <property type="protein sequence ID" value="RDB68448.1"/>
    <property type="molecule type" value="Genomic_DNA"/>
</dbReference>
<gene>
    <name evidence="6" type="ORF">C1875_11650</name>
</gene>
<reference evidence="6 7" key="1">
    <citation type="journal article" date="2018" name="Elife">
        <title>Discovery and characterization of a prevalent human gut bacterial enzyme sufficient for the inactivation of a family of plant toxins.</title>
        <authorList>
            <person name="Koppel N."/>
            <person name="Bisanz J.E."/>
            <person name="Pandelia M.E."/>
            <person name="Turnbaugh P.J."/>
            <person name="Balskus E.P."/>
        </authorList>
    </citation>
    <scope>NUCLEOTIDE SEQUENCE [LARGE SCALE GENOMIC DNA]</scope>
    <source>
        <strain evidence="6 7">W1 BHI 6</strain>
    </source>
</reference>
<accession>A0A369MC36</accession>
<dbReference type="Pfam" id="PF13545">
    <property type="entry name" value="HTH_Crp_2"/>
    <property type="match status" value="1"/>
</dbReference>
<protein>
    <submittedName>
        <fullName evidence="6">Crp/Fnr family transcriptional regulator</fullName>
    </submittedName>
</protein>
<dbReference type="RefSeq" id="WP_114534397.1">
    <property type="nucleotide sequence ID" value="NZ_AP025575.1"/>
</dbReference>
<dbReference type="InterPro" id="IPR018490">
    <property type="entry name" value="cNMP-bd_dom_sf"/>
</dbReference>
<evidence type="ECO:0000256" key="2">
    <source>
        <dbReference type="ARBA" id="ARBA00023125"/>
    </source>
</evidence>
<dbReference type="GO" id="GO:0003700">
    <property type="term" value="F:DNA-binding transcription factor activity"/>
    <property type="evidence" value="ECO:0007669"/>
    <property type="project" value="TreeGrafter"/>
</dbReference>
<dbReference type="AlphaFoldDB" id="A0A369MC36"/>
<dbReference type="CDD" id="cd00038">
    <property type="entry name" value="CAP_ED"/>
    <property type="match status" value="1"/>
</dbReference>
<keyword evidence="1" id="KW-0805">Transcription regulation</keyword>
<dbReference type="SUPFAM" id="SSF51206">
    <property type="entry name" value="cAMP-binding domain-like"/>
    <property type="match status" value="1"/>
</dbReference>
<dbReference type="Gene3D" id="2.60.120.10">
    <property type="entry name" value="Jelly Rolls"/>
    <property type="match status" value="1"/>
</dbReference>
<dbReference type="Proteomes" id="UP000253970">
    <property type="component" value="Unassembled WGS sequence"/>
</dbReference>
<feature type="domain" description="HTH crp-type" evidence="5">
    <location>
        <begin position="154"/>
        <end position="222"/>
    </location>
</feature>
<name>A0A369MC36_EGGLN</name>
<evidence type="ECO:0000259" key="5">
    <source>
        <dbReference type="PROSITE" id="PS51063"/>
    </source>
</evidence>
<dbReference type="SUPFAM" id="SSF46785">
    <property type="entry name" value="Winged helix' DNA-binding domain"/>
    <property type="match status" value="1"/>
</dbReference>
<evidence type="ECO:0000259" key="4">
    <source>
        <dbReference type="PROSITE" id="PS50042"/>
    </source>
</evidence>
<dbReference type="GO" id="GO:0003677">
    <property type="term" value="F:DNA binding"/>
    <property type="evidence" value="ECO:0007669"/>
    <property type="project" value="UniProtKB-KW"/>
</dbReference>
<comment type="caution">
    <text evidence="6">The sequence shown here is derived from an EMBL/GenBank/DDBJ whole genome shotgun (WGS) entry which is preliminary data.</text>
</comment>
<dbReference type="InterPro" id="IPR050397">
    <property type="entry name" value="Env_Response_Regulators"/>
</dbReference>
<evidence type="ECO:0000313" key="7">
    <source>
        <dbReference type="Proteomes" id="UP000253970"/>
    </source>
</evidence>
<dbReference type="PANTHER" id="PTHR24567">
    <property type="entry name" value="CRP FAMILY TRANSCRIPTIONAL REGULATORY PROTEIN"/>
    <property type="match status" value="1"/>
</dbReference>
<evidence type="ECO:0000256" key="1">
    <source>
        <dbReference type="ARBA" id="ARBA00023015"/>
    </source>
</evidence>
<dbReference type="PANTHER" id="PTHR24567:SF58">
    <property type="entry name" value="CYCLIC AMP-BINDING REGULATORY PROTEIN"/>
    <property type="match status" value="1"/>
</dbReference>
<dbReference type="InterPro" id="IPR000595">
    <property type="entry name" value="cNMP-bd_dom"/>
</dbReference>
<dbReference type="InterPro" id="IPR012318">
    <property type="entry name" value="HTH_CRP"/>
</dbReference>
<dbReference type="SMART" id="SM00100">
    <property type="entry name" value="cNMP"/>
    <property type="match status" value="1"/>
</dbReference>
<proteinExistence type="predicted"/>
<dbReference type="PROSITE" id="PS51063">
    <property type="entry name" value="HTH_CRP_2"/>
    <property type="match status" value="1"/>
</dbReference>
<evidence type="ECO:0000313" key="6">
    <source>
        <dbReference type="EMBL" id="RDB68448.1"/>
    </source>
</evidence>
<dbReference type="InterPro" id="IPR036390">
    <property type="entry name" value="WH_DNA-bd_sf"/>
</dbReference>
<dbReference type="GO" id="GO:0005829">
    <property type="term" value="C:cytosol"/>
    <property type="evidence" value="ECO:0007669"/>
    <property type="project" value="TreeGrafter"/>
</dbReference>
<organism evidence="6 7">
    <name type="scientific">Eggerthella lenta</name>
    <name type="common">Eubacterium lentum</name>
    <dbReference type="NCBI Taxonomy" id="84112"/>
    <lineage>
        <taxon>Bacteria</taxon>
        <taxon>Bacillati</taxon>
        <taxon>Actinomycetota</taxon>
        <taxon>Coriobacteriia</taxon>
        <taxon>Eggerthellales</taxon>
        <taxon>Eggerthellaceae</taxon>
        <taxon>Eggerthella</taxon>
    </lineage>
</organism>
<dbReference type="PROSITE" id="PS50042">
    <property type="entry name" value="CNMP_BINDING_3"/>
    <property type="match status" value="1"/>
</dbReference>
<keyword evidence="3" id="KW-0804">Transcription</keyword>
<evidence type="ECO:0000256" key="3">
    <source>
        <dbReference type="ARBA" id="ARBA00023163"/>
    </source>
</evidence>
<feature type="domain" description="Cyclic nucleotide-binding" evidence="4">
    <location>
        <begin position="13"/>
        <end position="111"/>
    </location>
</feature>
<sequence>MEHHLPLIGRSPLFANIDAADLTPMLQCLGARKRTFPKGSYLFRVGDRTTAMGIMLEGSVRLEKEDYWGNRSILASFGPGQSFAEVYACEPDLAFDINVVAAEDATVLFLDIGRVTTMCPSSCAFHARLIRNLLGIVAKRTHALTRKIEHTTKRTTRAKLLSYLSDQAEAAHASRFVIPFDRQELADYLSVDRSAMCAELSRMKRDGLIDYNRNQFEIVRRSAL</sequence>
<dbReference type="Pfam" id="PF00027">
    <property type="entry name" value="cNMP_binding"/>
    <property type="match status" value="1"/>
</dbReference>